<dbReference type="Pfam" id="PF07947">
    <property type="entry name" value="YhhN"/>
    <property type="match status" value="1"/>
</dbReference>
<dbReference type="InterPro" id="IPR012506">
    <property type="entry name" value="TMEM86B-like"/>
</dbReference>
<feature type="transmembrane region" description="Helical" evidence="6">
    <location>
        <begin position="52"/>
        <end position="71"/>
    </location>
</feature>
<evidence type="ECO:0000256" key="1">
    <source>
        <dbReference type="ARBA" id="ARBA00004141"/>
    </source>
</evidence>
<comment type="subcellular location">
    <subcellularLocation>
        <location evidence="1">Membrane</location>
        <topology evidence="1">Multi-pass membrane protein</topology>
    </subcellularLocation>
</comment>
<organism evidence="7 8">
    <name type="scientific">Mycolicibacillus parakoreensis</name>
    <dbReference type="NCBI Taxonomy" id="1069221"/>
    <lineage>
        <taxon>Bacteria</taxon>
        <taxon>Bacillati</taxon>
        <taxon>Actinomycetota</taxon>
        <taxon>Actinomycetes</taxon>
        <taxon>Mycobacteriales</taxon>
        <taxon>Mycobacteriaceae</taxon>
        <taxon>Mycolicibacillus</taxon>
    </lineage>
</organism>
<accession>A0ABY3U0Y4</accession>
<dbReference type="Proteomes" id="UP001055200">
    <property type="component" value="Chromosome"/>
</dbReference>
<proteinExistence type="inferred from homology"/>
<reference evidence="7" key="1">
    <citation type="submission" date="2022-08" db="EMBL/GenBank/DDBJ databases">
        <title>Complete genome sequence of 14 non-tuberculosis mycobacteria type-strains.</title>
        <authorList>
            <person name="Igarashi Y."/>
            <person name="Osugi A."/>
            <person name="Mitarai S."/>
        </authorList>
    </citation>
    <scope>NUCLEOTIDE SEQUENCE</scope>
    <source>
        <strain evidence="7">DSM 45575</strain>
    </source>
</reference>
<name>A0ABY3U0Y4_9MYCO</name>
<evidence type="ECO:0000256" key="6">
    <source>
        <dbReference type="SAM" id="Phobius"/>
    </source>
</evidence>
<evidence type="ECO:0000256" key="2">
    <source>
        <dbReference type="ARBA" id="ARBA00007375"/>
    </source>
</evidence>
<feature type="transmembrane region" description="Helical" evidence="6">
    <location>
        <begin position="212"/>
        <end position="232"/>
    </location>
</feature>
<dbReference type="EMBL" id="CP092365">
    <property type="protein sequence ID" value="ULN51222.1"/>
    <property type="molecule type" value="Genomic_DNA"/>
</dbReference>
<evidence type="ECO:0000256" key="5">
    <source>
        <dbReference type="ARBA" id="ARBA00023136"/>
    </source>
</evidence>
<keyword evidence="5 6" id="KW-0472">Membrane</keyword>
<dbReference type="PANTHER" id="PTHR31885">
    <property type="entry name" value="GH04784P"/>
    <property type="match status" value="1"/>
</dbReference>
<keyword evidence="3 6" id="KW-0812">Transmembrane</keyword>
<evidence type="ECO:0000313" key="7">
    <source>
        <dbReference type="EMBL" id="ULN51222.1"/>
    </source>
</evidence>
<gene>
    <name evidence="7" type="ORF">MIU77_09715</name>
</gene>
<protein>
    <submittedName>
        <fullName evidence="7">Lysoplasmalogenase</fullName>
    </submittedName>
</protein>
<dbReference type="PANTHER" id="PTHR31885:SF6">
    <property type="entry name" value="GH04784P"/>
    <property type="match status" value="1"/>
</dbReference>
<keyword evidence="8" id="KW-1185">Reference proteome</keyword>
<keyword evidence="4 6" id="KW-1133">Transmembrane helix</keyword>
<sequence>MTTPYVPPAARWRARLWGAAVLAGVGYGLVLSVIALRAAAGAELTGRFPAQPAAKAAMAVLLAAAACTHPWVRERRWLVAALGFSAVGDVLLAVPWWPPSFVGGLGAFLLAHLCFLAVLVPLAAPSPARWAGVGVLVLASAGLLVWFWPRLLTDGLAIPVTGYIGVLAAMVAAALLAGLPTVWTALGAVCFTVSDAMIGIDRFVLDSEALAVPIWWCYAAAQLLITAGLFFGRGPSGPAARPTR</sequence>
<feature type="transmembrane region" description="Helical" evidence="6">
    <location>
        <begin position="77"/>
        <end position="97"/>
    </location>
</feature>
<feature type="transmembrane region" description="Helical" evidence="6">
    <location>
        <begin position="130"/>
        <end position="149"/>
    </location>
</feature>
<dbReference type="RefSeq" id="WP_240169506.1">
    <property type="nucleotide sequence ID" value="NZ_CP092365.1"/>
</dbReference>
<evidence type="ECO:0000256" key="4">
    <source>
        <dbReference type="ARBA" id="ARBA00022989"/>
    </source>
</evidence>
<comment type="similarity">
    <text evidence="2">Belongs to the TMEM86 family.</text>
</comment>
<feature type="transmembrane region" description="Helical" evidence="6">
    <location>
        <begin position="16"/>
        <end position="40"/>
    </location>
</feature>
<evidence type="ECO:0000256" key="3">
    <source>
        <dbReference type="ARBA" id="ARBA00022692"/>
    </source>
</evidence>
<feature type="transmembrane region" description="Helical" evidence="6">
    <location>
        <begin position="104"/>
        <end position="124"/>
    </location>
</feature>
<evidence type="ECO:0000313" key="8">
    <source>
        <dbReference type="Proteomes" id="UP001055200"/>
    </source>
</evidence>